<protein>
    <recommendedName>
        <fullName evidence="3">CoA protein activase</fullName>
    </recommendedName>
</protein>
<name>A0ABP3UFF4_9CLOT</name>
<comment type="caution">
    <text evidence="1">The sequence shown here is derived from an EMBL/GenBank/DDBJ whole genome shotgun (WGS) entry which is preliminary data.</text>
</comment>
<evidence type="ECO:0000313" key="1">
    <source>
        <dbReference type="EMBL" id="GAA0728733.1"/>
    </source>
</evidence>
<dbReference type="Proteomes" id="UP001500339">
    <property type="component" value="Unassembled WGS sequence"/>
</dbReference>
<gene>
    <name evidence="1" type="ORF">GCM10008905_28000</name>
</gene>
<evidence type="ECO:0008006" key="3">
    <source>
        <dbReference type="Google" id="ProtNLM"/>
    </source>
</evidence>
<dbReference type="PANTHER" id="PTHR32329:SF2">
    <property type="entry name" value="BIFUNCTIONAL PROTEIN [INCLUDES 2-HYDROXYACYL-COA DEHYDRATASE (N-TER) AND ITS ACTIVATOR DOMAIN (C_TERM)"/>
    <property type="match status" value="1"/>
</dbReference>
<dbReference type="RefSeq" id="WP_343770631.1">
    <property type="nucleotide sequence ID" value="NZ_BAAACF010000003.1"/>
</dbReference>
<dbReference type="InterPro" id="IPR051805">
    <property type="entry name" value="Dehydratase_Activator_Redct"/>
</dbReference>
<organism evidence="1 2">
    <name type="scientific">Clostridium malenominatum</name>
    <dbReference type="NCBI Taxonomy" id="1539"/>
    <lineage>
        <taxon>Bacteria</taxon>
        <taxon>Bacillati</taxon>
        <taxon>Bacillota</taxon>
        <taxon>Clostridia</taxon>
        <taxon>Eubacteriales</taxon>
        <taxon>Clostridiaceae</taxon>
        <taxon>Clostridium</taxon>
    </lineage>
</organism>
<dbReference type="EMBL" id="BAAACF010000003">
    <property type="protein sequence ID" value="GAA0728733.1"/>
    <property type="molecule type" value="Genomic_DNA"/>
</dbReference>
<dbReference type="Gene3D" id="3.40.50.11900">
    <property type="match status" value="1"/>
</dbReference>
<sequence length="299" mass="34167">MMITFPHLGNSSIAIKSILDELDLDYILPPISNKTSLEIGFREFIRRFTKITSKSPKSIKQKFIALKNAYKIITLIDNIEQKLRLLSGYEVIKGECSSLLNKCKVNVLKSNTIHEMLSTLYKYNDLIYKIKIDKSKTPLKIAIIGEIYTILEPFSNLYIEDKLMKYGASTKRYLYPSWWLNNMILSPIKLNSLDIKKLSSPYLSYSIGGFARECIGEAILAKKQGFHGAIQVLPMGCMPEIVSKSILTSISKNENFPIMTLVVDELTGEEGFNTRIEAFLDLLERREFSSQSFDRYTIL</sequence>
<dbReference type="PANTHER" id="PTHR32329">
    <property type="entry name" value="BIFUNCTIONAL PROTEIN [INCLUDES 2-HYDROXYACYL-COA DEHYDRATASE (N-TER) AND ITS ACTIVATOR DOMAIN (C_TERM)-RELATED"/>
    <property type="match status" value="1"/>
</dbReference>
<reference evidence="2" key="1">
    <citation type="journal article" date="2019" name="Int. J. Syst. Evol. Microbiol.">
        <title>The Global Catalogue of Microorganisms (GCM) 10K type strain sequencing project: providing services to taxonomists for standard genome sequencing and annotation.</title>
        <authorList>
            <consortium name="The Broad Institute Genomics Platform"/>
            <consortium name="The Broad Institute Genome Sequencing Center for Infectious Disease"/>
            <person name="Wu L."/>
            <person name="Ma J."/>
        </authorList>
    </citation>
    <scope>NUCLEOTIDE SEQUENCE [LARGE SCALE GENOMIC DNA]</scope>
    <source>
        <strain evidence="2">JCM 1405</strain>
    </source>
</reference>
<accession>A0ABP3UFF4</accession>
<proteinExistence type="predicted"/>
<keyword evidence="2" id="KW-1185">Reference proteome</keyword>
<evidence type="ECO:0000313" key="2">
    <source>
        <dbReference type="Proteomes" id="UP001500339"/>
    </source>
</evidence>